<protein>
    <submittedName>
        <fullName evidence="5">GHKL domain-containing protein</fullName>
    </submittedName>
</protein>
<name>A0A3E4M6Z7_9FIRM</name>
<evidence type="ECO:0000313" key="7">
    <source>
        <dbReference type="Proteomes" id="UP000261208"/>
    </source>
</evidence>
<evidence type="ECO:0000256" key="1">
    <source>
        <dbReference type="SAM" id="Coils"/>
    </source>
</evidence>
<evidence type="ECO:0000313" key="5">
    <source>
        <dbReference type="EMBL" id="RGK45489.1"/>
    </source>
</evidence>
<dbReference type="GO" id="GO:0042802">
    <property type="term" value="F:identical protein binding"/>
    <property type="evidence" value="ECO:0007669"/>
    <property type="project" value="TreeGrafter"/>
</dbReference>
<organism evidence="5 7">
    <name type="scientific">Dorea formicigenerans</name>
    <dbReference type="NCBI Taxonomy" id="39486"/>
    <lineage>
        <taxon>Bacteria</taxon>
        <taxon>Bacillati</taxon>
        <taxon>Bacillota</taxon>
        <taxon>Clostridia</taxon>
        <taxon>Lachnospirales</taxon>
        <taxon>Lachnospiraceae</taxon>
        <taxon>Dorea</taxon>
    </lineage>
</organism>
<feature type="coiled-coil region" evidence="1">
    <location>
        <begin position="239"/>
        <end position="266"/>
    </location>
</feature>
<sequence length="443" mass="50418">MPPVYRIVEVCIYALLNFLPFMLLALYPFWENLRFSDVTTAILIVLLTIVQIWLGMWAAFFSHGNTGLISVASTALYAIFYFFAVNVPVGKTLFTLLMISNVANLAVISSKCIEGYLFPELARQSYRWSFSFVLFLVEIILCIPLFFYIKKIYKPAVEQKSSGMERHYLWIIPCTFYLMWNYTIYGNANRSSLESAMRPGNVVFLFFINAGAFLIYSVVSKLVLEQQKIIELQTRNHQLSTQTLQYEKLQDKITEARRAKHDVRHHITLMKKYLEDKNYDALNEYLNNYQKSIPDEHIFFCENSAVNAILSYFSGQARTFGITYTVSASIPKHISISETDLSILFGNLLENAIDACNAQSGEDKKIIVRAKTDDHSLCVTIDNTFSGSLDIDQEGHFVSSKHEGLGLGTESIKSIAEKYGGVCQFEANNGMFYASVMCFKDHA</sequence>
<accession>A0A3E4M6Z7</accession>
<evidence type="ECO:0000313" key="6">
    <source>
        <dbReference type="Proteomes" id="UP000260664"/>
    </source>
</evidence>
<dbReference type="PANTHER" id="PTHR40448:SF1">
    <property type="entry name" value="TWO-COMPONENT SENSOR HISTIDINE KINASE"/>
    <property type="match status" value="1"/>
</dbReference>
<feature type="domain" description="Sensor histidine kinase NatK-like C-terminal" evidence="3">
    <location>
        <begin position="339"/>
        <end position="437"/>
    </location>
</feature>
<keyword evidence="2" id="KW-1133">Transmembrane helix</keyword>
<dbReference type="RefSeq" id="WP_117495854.1">
    <property type="nucleotide sequence ID" value="NZ_QSOI01000027.1"/>
</dbReference>
<dbReference type="AlphaFoldDB" id="A0A3E4M6Z7"/>
<feature type="transmembrane region" description="Helical" evidence="2">
    <location>
        <begin position="42"/>
        <end position="61"/>
    </location>
</feature>
<comment type="caution">
    <text evidence="5">The sequence shown here is derived from an EMBL/GenBank/DDBJ whole genome shotgun (WGS) entry which is preliminary data.</text>
</comment>
<dbReference type="Proteomes" id="UP000261208">
    <property type="component" value="Unassembled WGS sequence"/>
</dbReference>
<dbReference type="EMBL" id="QSOI01000027">
    <property type="protein sequence ID" value="RGI80875.1"/>
    <property type="molecule type" value="Genomic_DNA"/>
</dbReference>
<feature type="transmembrane region" description="Helical" evidence="2">
    <location>
        <begin position="200"/>
        <end position="219"/>
    </location>
</feature>
<dbReference type="EMBL" id="QSQQ01000019">
    <property type="protein sequence ID" value="RGK45489.1"/>
    <property type="molecule type" value="Genomic_DNA"/>
</dbReference>
<proteinExistence type="predicted"/>
<feature type="transmembrane region" description="Helical" evidence="2">
    <location>
        <begin position="67"/>
        <end position="85"/>
    </location>
</feature>
<reference evidence="6 7" key="1">
    <citation type="submission" date="2018-08" db="EMBL/GenBank/DDBJ databases">
        <title>A genome reference for cultivated species of the human gut microbiota.</title>
        <authorList>
            <person name="Zou Y."/>
            <person name="Xue W."/>
            <person name="Luo G."/>
        </authorList>
    </citation>
    <scope>NUCLEOTIDE SEQUENCE [LARGE SCALE GENOMIC DNA]</scope>
    <source>
        <strain evidence="5 7">TF11-11</strain>
        <strain evidence="4 6">TM09-19AC</strain>
    </source>
</reference>
<dbReference type="Proteomes" id="UP000260664">
    <property type="component" value="Unassembled WGS sequence"/>
</dbReference>
<evidence type="ECO:0000313" key="4">
    <source>
        <dbReference type="EMBL" id="RGI80875.1"/>
    </source>
</evidence>
<dbReference type="Pfam" id="PF14501">
    <property type="entry name" value="HATPase_c_5"/>
    <property type="match status" value="1"/>
</dbReference>
<feature type="transmembrane region" description="Helical" evidence="2">
    <location>
        <begin position="168"/>
        <end position="188"/>
    </location>
</feature>
<evidence type="ECO:0000259" key="3">
    <source>
        <dbReference type="Pfam" id="PF14501"/>
    </source>
</evidence>
<dbReference type="InterPro" id="IPR036890">
    <property type="entry name" value="HATPase_C_sf"/>
</dbReference>
<evidence type="ECO:0000256" key="2">
    <source>
        <dbReference type="SAM" id="Phobius"/>
    </source>
</evidence>
<feature type="transmembrane region" description="Helical" evidence="2">
    <location>
        <begin position="128"/>
        <end position="148"/>
    </location>
</feature>
<dbReference type="SUPFAM" id="SSF55874">
    <property type="entry name" value="ATPase domain of HSP90 chaperone/DNA topoisomerase II/histidine kinase"/>
    <property type="match status" value="1"/>
</dbReference>
<dbReference type="CDD" id="cd16935">
    <property type="entry name" value="HATPase_AgrC-ComD-like"/>
    <property type="match status" value="1"/>
</dbReference>
<keyword evidence="2" id="KW-0812">Transmembrane</keyword>
<feature type="transmembrane region" description="Helical" evidence="2">
    <location>
        <begin position="12"/>
        <end position="30"/>
    </location>
</feature>
<keyword evidence="2" id="KW-0472">Membrane</keyword>
<gene>
    <name evidence="5" type="ORF">DXD10_13380</name>
    <name evidence="4" type="ORF">DXD84_14045</name>
</gene>
<keyword evidence="1" id="KW-0175">Coiled coil</keyword>
<dbReference type="PANTHER" id="PTHR40448">
    <property type="entry name" value="TWO-COMPONENT SENSOR HISTIDINE KINASE"/>
    <property type="match status" value="1"/>
</dbReference>
<dbReference type="Gene3D" id="3.30.565.10">
    <property type="entry name" value="Histidine kinase-like ATPase, C-terminal domain"/>
    <property type="match status" value="1"/>
</dbReference>
<dbReference type="InterPro" id="IPR032834">
    <property type="entry name" value="NatK-like_C"/>
</dbReference>